<sequence>MNDLVIDTEFITLGQALKMTDTISSGGMAKWFLSEHEVFVNGEAEGRRGKKLRHGDVINIPGVGRFKIVDAFIENGES</sequence>
<dbReference type="RefSeq" id="WP_191704190.1">
    <property type="nucleotide sequence ID" value="NZ_JACSPW010000009.1"/>
</dbReference>
<organism evidence="2 3">
    <name type="scientific">Solibacillus merdavium</name>
    <dbReference type="NCBI Taxonomy" id="2762218"/>
    <lineage>
        <taxon>Bacteria</taxon>
        <taxon>Bacillati</taxon>
        <taxon>Bacillota</taxon>
        <taxon>Bacilli</taxon>
        <taxon>Bacillales</taxon>
        <taxon>Caryophanaceae</taxon>
        <taxon>Solibacillus</taxon>
    </lineage>
</organism>
<keyword evidence="1" id="KW-0694">RNA-binding</keyword>
<proteinExistence type="predicted"/>
<dbReference type="EMBL" id="JACSPW010000009">
    <property type="protein sequence ID" value="MBD8033667.1"/>
    <property type="molecule type" value="Genomic_DNA"/>
</dbReference>
<dbReference type="Proteomes" id="UP000600565">
    <property type="component" value="Unassembled WGS sequence"/>
</dbReference>
<dbReference type="InterPro" id="IPR036986">
    <property type="entry name" value="S4_RNA-bd_sf"/>
</dbReference>
<dbReference type="SUPFAM" id="SSF55174">
    <property type="entry name" value="Alpha-L RNA-binding motif"/>
    <property type="match status" value="1"/>
</dbReference>
<reference evidence="2 3" key="1">
    <citation type="submission" date="2020-08" db="EMBL/GenBank/DDBJ databases">
        <title>A Genomic Blueprint of the Chicken Gut Microbiome.</title>
        <authorList>
            <person name="Gilroy R."/>
            <person name="Ravi A."/>
            <person name="Getino M."/>
            <person name="Pursley I."/>
            <person name="Horton D.L."/>
            <person name="Alikhan N.-F."/>
            <person name="Baker D."/>
            <person name="Gharbi K."/>
            <person name="Hall N."/>
            <person name="Watson M."/>
            <person name="Adriaenssens E.M."/>
            <person name="Foster-Nyarko E."/>
            <person name="Jarju S."/>
            <person name="Secka A."/>
            <person name="Antonio M."/>
            <person name="Oren A."/>
            <person name="Chaudhuri R."/>
            <person name="La Ragione R.M."/>
            <person name="Hildebrand F."/>
            <person name="Pallen M.J."/>
        </authorList>
    </citation>
    <scope>NUCLEOTIDE SEQUENCE [LARGE SCALE GENOMIC DNA]</scope>
    <source>
        <strain evidence="2 3">Sa1YVA6</strain>
    </source>
</reference>
<comment type="caution">
    <text evidence="2">The sequence shown here is derived from an EMBL/GenBank/DDBJ whole genome shotgun (WGS) entry which is preliminary data.</text>
</comment>
<dbReference type="Pfam" id="PF13275">
    <property type="entry name" value="S4_2"/>
    <property type="match status" value="1"/>
</dbReference>
<evidence type="ECO:0000256" key="1">
    <source>
        <dbReference type="PROSITE-ProRule" id="PRU00182"/>
    </source>
</evidence>
<protein>
    <submittedName>
        <fullName evidence="2">S4 domain-containing protein YaaA</fullName>
    </submittedName>
</protein>
<evidence type="ECO:0000313" key="3">
    <source>
        <dbReference type="Proteomes" id="UP000600565"/>
    </source>
</evidence>
<dbReference type="NCBIfam" id="TIGR02988">
    <property type="entry name" value="YaaA_near_RecF"/>
    <property type="match status" value="1"/>
</dbReference>
<name>A0ABR8XNZ5_9BACL</name>
<keyword evidence="3" id="KW-1185">Reference proteome</keyword>
<dbReference type="InterPro" id="IPR014330">
    <property type="entry name" value="RNA-bd_S4-rel_YaaA"/>
</dbReference>
<dbReference type="PROSITE" id="PS50889">
    <property type="entry name" value="S4"/>
    <property type="match status" value="1"/>
</dbReference>
<accession>A0ABR8XNZ5</accession>
<evidence type="ECO:0000313" key="2">
    <source>
        <dbReference type="EMBL" id="MBD8033667.1"/>
    </source>
</evidence>
<gene>
    <name evidence="2" type="primary">yaaA</name>
    <name evidence="2" type="ORF">H9632_11335</name>
</gene>
<dbReference type="Gene3D" id="3.10.290.10">
    <property type="entry name" value="RNA-binding S4 domain"/>
    <property type="match status" value="1"/>
</dbReference>